<keyword evidence="1" id="KW-0812">Transmembrane</keyword>
<sequence>MVTTLAPVISTVSTTTTGADGKPTTRLIVTTLTSMISTVTTTTTGIDGKPTAVIFTTTFPGQAITTLVTITTSTTQDDHIVVDGTVYTLTNSLGQPTATLTSLPAGVLRPATFITTTVTNSLGQPTATITTDVPISLSTTLLTFYDNGTPVRTQTQYILPPAPRPTYLYPPDNGGSPVPGKVIWVDPLTASAYFAGSFLPVLLATLLAIPIQILNTNLHAMTPFQALTRSGGVPVKDSLLLSSSGGENFLQARWAAVRLAYCHKEPVLLLSDLLLGLVVVLVSLASEGVGMTLEGDCEEGGFQGCYLSLAIVQGPARAAEGLLVAICLGVVGVGVCVGRSRSQWRSGVRSNPRCIAAVAGLLAASDGRVKELILGVDTPTDGKLVPAKGLRDWFGEQRFAMAESGGGIVVVGDPLRRRATFSSGQQRTPSGGLKRQYTNMTTRHKNTVVLEYGFRVLFLAILCGLLSIVVYYGSTQLRRDDLFEHFMDSQTFGVAFLFTGTGVVMDLFWDHFFSRTEMLEPYRRLARPTASTHADLIRPRSSNVFSGLFRAAVHGNVFAGAVASAGVLAKFVPIFLANVPFRLTLTWITFMTCTWISVTILSLMVVVLLVSFLVRWPYLPVDPGTIAGCMYYVCDSRMLADLKAVADLDEGARHRHLRDIGMRYRCGSMVGVSAKRRIGID</sequence>
<name>A0AAE0HWB0_9PEZI</name>
<dbReference type="Pfam" id="PF11915">
    <property type="entry name" value="DUF3433"/>
    <property type="match status" value="2"/>
</dbReference>
<protein>
    <submittedName>
        <fullName evidence="2">Uncharacterized protein</fullName>
    </submittedName>
</protein>
<evidence type="ECO:0000313" key="3">
    <source>
        <dbReference type="Proteomes" id="UP001283341"/>
    </source>
</evidence>
<dbReference type="EMBL" id="JAUEDM010000007">
    <property type="protein sequence ID" value="KAK3314049.1"/>
    <property type="molecule type" value="Genomic_DNA"/>
</dbReference>
<feature type="transmembrane region" description="Helical" evidence="1">
    <location>
        <begin position="452"/>
        <end position="472"/>
    </location>
</feature>
<comment type="caution">
    <text evidence="2">The sequence shown here is derived from an EMBL/GenBank/DDBJ whole genome shotgun (WGS) entry which is preliminary data.</text>
</comment>
<keyword evidence="3" id="KW-1185">Reference proteome</keyword>
<proteinExistence type="predicted"/>
<evidence type="ECO:0000256" key="1">
    <source>
        <dbReference type="SAM" id="Phobius"/>
    </source>
</evidence>
<accession>A0AAE0HWB0</accession>
<feature type="transmembrane region" description="Helical" evidence="1">
    <location>
        <begin position="588"/>
        <end position="614"/>
    </location>
</feature>
<reference evidence="2" key="1">
    <citation type="journal article" date="2023" name="Mol. Phylogenet. Evol.">
        <title>Genome-scale phylogeny and comparative genomics of the fungal order Sordariales.</title>
        <authorList>
            <person name="Hensen N."/>
            <person name="Bonometti L."/>
            <person name="Westerberg I."/>
            <person name="Brannstrom I.O."/>
            <person name="Guillou S."/>
            <person name="Cros-Aarteil S."/>
            <person name="Calhoun S."/>
            <person name="Haridas S."/>
            <person name="Kuo A."/>
            <person name="Mondo S."/>
            <person name="Pangilinan J."/>
            <person name="Riley R."/>
            <person name="LaButti K."/>
            <person name="Andreopoulos B."/>
            <person name="Lipzen A."/>
            <person name="Chen C."/>
            <person name="Yan M."/>
            <person name="Daum C."/>
            <person name="Ng V."/>
            <person name="Clum A."/>
            <person name="Steindorff A."/>
            <person name="Ohm R.A."/>
            <person name="Martin F."/>
            <person name="Silar P."/>
            <person name="Natvig D.O."/>
            <person name="Lalanne C."/>
            <person name="Gautier V."/>
            <person name="Ament-Velasquez S.L."/>
            <person name="Kruys A."/>
            <person name="Hutchinson M.I."/>
            <person name="Powell A.J."/>
            <person name="Barry K."/>
            <person name="Miller A.N."/>
            <person name="Grigoriev I.V."/>
            <person name="Debuchy R."/>
            <person name="Gladieux P."/>
            <person name="Hiltunen Thoren M."/>
            <person name="Johannesson H."/>
        </authorList>
    </citation>
    <scope>NUCLEOTIDE SEQUENCE</scope>
    <source>
        <strain evidence="2">CBS 118394</strain>
    </source>
</reference>
<keyword evidence="1" id="KW-0472">Membrane</keyword>
<gene>
    <name evidence="2" type="ORF">B0H66DRAFT_483994</name>
</gene>
<dbReference type="PANTHER" id="PTHR37544">
    <property type="entry name" value="SPRAY-RELATED"/>
    <property type="match status" value="1"/>
</dbReference>
<feature type="transmembrane region" description="Helical" evidence="1">
    <location>
        <begin position="557"/>
        <end position="576"/>
    </location>
</feature>
<reference evidence="2" key="2">
    <citation type="submission" date="2023-06" db="EMBL/GenBank/DDBJ databases">
        <authorList>
            <consortium name="Lawrence Berkeley National Laboratory"/>
            <person name="Haridas S."/>
            <person name="Hensen N."/>
            <person name="Bonometti L."/>
            <person name="Westerberg I."/>
            <person name="Brannstrom I.O."/>
            <person name="Guillou S."/>
            <person name="Cros-Aarteil S."/>
            <person name="Calhoun S."/>
            <person name="Kuo A."/>
            <person name="Mondo S."/>
            <person name="Pangilinan J."/>
            <person name="Riley R."/>
            <person name="Labutti K."/>
            <person name="Andreopoulos B."/>
            <person name="Lipzen A."/>
            <person name="Chen C."/>
            <person name="Yanf M."/>
            <person name="Daum C."/>
            <person name="Ng V."/>
            <person name="Clum A."/>
            <person name="Steindorff A."/>
            <person name="Ohm R."/>
            <person name="Martin F."/>
            <person name="Silar P."/>
            <person name="Natvig D."/>
            <person name="Lalanne C."/>
            <person name="Gautier V."/>
            <person name="Ament-Velasquez S.L."/>
            <person name="Kruys A."/>
            <person name="Hutchinson M.I."/>
            <person name="Powell A.J."/>
            <person name="Barry K."/>
            <person name="Miller A.N."/>
            <person name="Grigoriev I.V."/>
            <person name="Debuchy R."/>
            <person name="Gladieux P."/>
            <person name="Thoren M.H."/>
            <person name="Johannesson H."/>
        </authorList>
    </citation>
    <scope>NUCLEOTIDE SEQUENCE</scope>
    <source>
        <strain evidence="2">CBS 118394</strain>
    </source>
</reference>
<keyword evidence="1" id="KW-1133">Transmembrane helix</keyword>
<dbReference type="PANTHER" id="PTHR37544:SF3">
    <property type="entry name" value="SPRAY"/>
    <property type="match status" value="1"/>
</dbReference>
<organism evidence="2 3">
    <name type="scientific">Apodospora peruviana</name>
    <dbReference type="NCBI Taxonomy" id="516989"/>
    <lineage>
        <taxon>Eukaryota</taxon>
        <taxon>Fungi</taxon>
        <taxon>Dikarya</taxon>
        <taxon>Ascomycota</taxon>
        <taxon>Pezizomycotina</taxon>
        <taxon>Sordariomycetes</taxon>
        <taxon>Sordariomycetidae</taxon>
        <taxon>Sordariales</taxon>
        <taxon>Lasiosphaeriaceae</taxon>
        <taxon>Apodospora</taxon>
    </lineage>
</organism>
<dbReference type="InterPro" id="IPR021840">
    <property type="entry name" value="DUF3433"/>
</dbReference>
<dbReference type="Proteomes" id="UP001283341">
    <property type="component" value="Unassembled WGS sequence"/>
</dbReference>
<feature type="transmembrane region" description="Helical" evidence="1">
    <location>
        <begin position="492"/>
        <end position="509"/>
    </location>
</feature>
<feature type="transmembrane region" description="Helical" evidence="1">
    <location>
        <begin position="267"/>
        <end position="286"/>
    </location>
</feature>
<dbReference type="AlphaFoldDB" id="A0AAE0HWB0"/>
<feature type="transmembrane region" description="Helical" evidence="1">
    <location>
        <begin position="192"/>
        <end position="214"/>
    </location>
</feature>
<evidence type="ECO:0000313" key="2">
    <source>
        <dbReference type="EMBL" id="KAK3314049.1"/>
    </source>
</evidence>
<feature type="transmembrane region" description="Helical" evidence="1">
    <location>
        <begin position="318"/>
        <end position="337"/>
    </location>
</feature>